<reference evidence="1 2" key="1">
    <citation type="submission" date="2019-02" db="EMBL/GenBank/DDBJ databases">
        <title>Deep-cultivation of Planctomycetes and their phenomic and genomic characterization uncovers novel biology.</title>
        <authorList>
            <person name="Wiegand S."/>
            <person name="Jogler M."/>
            <person name="Boedeker C."/>
            <person name="Pinto D."/>
            <person name="Vollmers J."/>
            <person name="Rivas-Marin E."/>
            <person name="Kohn T."/>
            <person name="Peeters S.H."/>
            <person name="Heuer A."/>
            <person name="Rast P."/>
            <person name="Oberbeckmann S."/>
            <person name="Bunk B."/>
            <person name="Jeske O."/>
            <person name="Meyerdierks A."/>
            <person name="Storesund J.E."/>
            <person name="Kallscheuer N."/>
            <person name="Luecker S."/>
            <person name="Lage O.M."/>
            <person name="Pohl T."/>
            <person name="Merkel B.J."/>
            <person name="Hornburger P."/>
            <person name="Mueller R.-W."/>
            <person name="Bruemmer F."/>
            <person name="Labrenz M."/>
            <person name="Spormann A.M."/>
            <person name="Op den Camp H."/>
            <person name="Overmann J."/>
            <person name="Amann R."/>
            <person name="Jetten M.S.M."/>
            <person name="Mascher T."/>
            <person name="Medema M.H."/>
            <person name="Devos D.P."/>
            <person name="Kaster A.-K."/>
            <person name="Ovreas L."/>
            <person name="Rohde M."/>
            <person name="Galperin M.Y."/>
            <person name="Jogler C."/>
        </authorList>
    </citation>
    <scope>NUCLEOTIDE SEQUENCE [LARGE SCALE GENOMIC DNA]</scope>
    <source>
        <strain evidence="1 2">Poly24</strain>
    </source>
</reference>
<dbReference type="EMBL" id="CP036348">
    <property type="protein sequence ID" value="QDV69058.1"/>
    <property type="molecule type" value="Genomic_DNA"/>
</dbReference>
<sequence>MSKQLFNLGSVVATPGALRLMEKHSMTPMQFLQRHVTGDFGDLDEGDKELNNEAIWNDERILSSYKLNETDTLWVITEADRSSTCVLEPSDY</sequence>
<evidence type="ECO:0000313" key="2">
    <source>
        <dbReference type="Proteomes" id="UP000315082"/>
    </source>
</evidence>
<dbReference type="AlphaFoldDB" id="A0A518JU39"/>
<name>A0A518JU39_9BACT</name>
<protein>
    <submittedName>
        <fullName evidence="1">Uncharacterized protein</fullName>
    </submittedName>
</protein>
<proteinExistence type="predicted"/>
<dbReference type="Proteomes" id="UP000315082">
    <property type="component" value="Chromosome"/>
</dbReference>
<dbReference type="KEGG" id="rcf:Poly24_27720"/>
<accession>A0A518JU39</accession>
<organism evidence="1 2">
    <name type="scientific">Rosistilla carotiformis</name>
    <dbReference type="NCBI Taxonomy" id="2528017"/>
    <lineage>
        <taxon>Bacteria</taxon>
        <taxon>Pseudomonadati</taxon>
        <taxon>Planctomycetota</taxon>
        <taxon>Planctomycetia</taxon>
        <taxon>Pirellulales</taxon>
        <taxon>Pirellulaceae</taxon>
        <taxon>Rosistilla</taxon>
    </lineage>
</organism>
<evidence type="ECO:0000313" key="1">
    <source>
        <dbReference type="EMBL" id="QDV69058.1"/>
    </source>
</evidence>
<gene>
    <name evidence="1" type="ORF">Poly24_27720</name>
</gene>
<dbReference type="OrthoDB" id="5522207at2"/>
<keyword evidence="2" id="KW-1185">Reference proteome</keyword>